<keyword evidence="9 13" id="KW-0694">RNA-binding</keyword>
<dbReference type="PANTHER" id="PTHR11021:SF1">
    <property type="entry name" value="U6 SNRNA-ASSOCIATED SM-LIKE PROTEIN LSM6"/>
    <property type="match status" value="1"/>
</dbReference>
<organism evidence="15 16">
    <name type="scientific">Catenaria anguillulae PL171</name>
    <dbReference type="NCBI Taxonomy" id="765915"/>
    <lineage>
        <taxon>Eukaryota</taxon>
        <taxon>Fungi</taxon>
        <taxon>Fungi incertae sedis</taxon>
        <taxon>Blastocladiomycota</taxon>
        <taxon>Blastocladiomycetes</taxon>
        <taxon>Blastocladiales</taxon>
        <taxon>Catenariaceae</taxon>
        <taxon>Catenaria</taxon>
    </lineage>
</organism>
<evidence type="ECO:0000256" key="2">
    <source>
        <dbReference type="ARBA" id="ARBA00004496"/>
    </source>
</evidence>
<dbReference type="GO" id="GO:0000398">
    <property type="term" value="P:mRNA splicing, via spliceosome"/>
    <property type="evidence" value="ECO:0007669"/>
    <property type="project" value="InterPro"/>
</dbReference>
<evidence type="ECO:0000256" key="11">
    <source>
        <dbReference type="ARBA" id="ARBA00023242"/>
    </source>
</evidence>
<proteinExistence type="inferred from homology"/>
<dbReference type="InterPro" id="IPR010920">
    <property type="entry name" value="LSM_dom_sf"/>
</dbReference>
<comment type="subcellular location">
    <subcellularLocation>
        <location evidence="2">Cytoplasm</location>
    </subcellularLocation>
    <subcellularLocation>
        <location evidence="1 13">Nucleus</location>
    </subcellularLocation>
</comment>
<protein>
    <submittedName>
        <fullName evidence="15">U6 snRNA-associated Sm-like protein LSm6</fullName>
    </submittedName>
</protein>
<dbReference type="GO" id="GO:0030490">
    <property type="term" value="P:maturation of SSU-rRNA"/>
    <property type="evidence" value="ECO:0007669"/>
    <property type="project" value="TreeGrafter"/>
</dbReference>
<comment type="caution">
    <text evidence="15">The sequence shown here is derived from an EMBL/GenBank/DDBJ whole genome shotgun (WGS) entry which is preliminary data.</text>
</comment>
<dbReference type="Pfam" id="PF01423">
    <property type="entry name" value="LSM"/>
    <property type="match status" value="1"/>
</dbReference>
<name>A0A1Y2HB17_9FUNG</name>
<evidence type="ECO:0000256" key="10">
    <source>
        <dbReference type="ARBA" id="ARBA00023187"/>
    </source>
</evidence>
<keyword evidence="4" id="KW-0963">Cytoplasm</keyword>
<keyword evidence="7" id="KW-0819">tRNA processing</keyword>
<dbReference type="InterPro" id="IPR001163">
    <property type="entry name" value="Sm_dom_euk/arc"/>
</dbReference>
<dbReference type="GO" id="GO:0005681">
    <property type="term" value="C:spliceosomal complex"/>
    <property type="evidence" value="ECO:0007669"/>
    <property type="project" value="UniProtKB-KW"/>
</dbReference>
<keyword evidence="12 13" id="KW-0687">Ribonucleoprotein</keyword>
<dbReference type="GO" id="GO:0000932">
    <property type="term" value="C:P-body"/>
    <property type="evidence" value="ECO:0007669"/>
    <property type="project" value="TreeGrafter"/>
</dbReference>
<accession>A0A1Y2HB17</accession>
<gene>
    <name evidence="15" type="ORF">BCR44DRAFT_44511</name>
</gene>
<dbReference type="InterPro" id="IPR047575">
    <property type="entry name" value="Sm"/>
</dbReference>
<evidence type="ECO:0000259" key="14">
    <source>
        <dbReference type="PROSITE" id="PS52002"/>
    </source>
</evidence>
<keyword evidence="5" id="KW-0698">rRNA processing</keyword>
<dbReference type="GO" id="GO:0005688">
    <property type="term" value="C:U6 snRNP"/>
    <property type="evidence" value="ECO:0007669"/>
    <property type="project" value="TreeGrafter"/>
</dbReference>
<evidence type="ECO:0000256" key="1">
    <source>
        <dbReference type="ARBA" id="ARBA00004123"/>
    </source>
</evidence>
<dbReference type="GO" id="GO:0005732">
    <property type="term" value="C:sno(s)RNA-containing ribonucleoprotein complex"/>
    <property type="evidence" value="ECO:0007669"/>
    <property type="project" value="TreeGrafter"/>
</dbReference>
<keyword evidence="6 13" id="KW-0507">mRNA processing</keyword>
<dbReference type="AlphaFoldDB" id="A0A1Y2HB17"/>
<dbReference type="SUPFAM" id="SSF50182">
    <property type="entry name" value="Sm-like ribonucleoproteins"/>
    <property type="match status" value="1"/>
</dbReference>
<dbReference type="EMBL" id="MCFL01000055">
    <property type="protein sequence ID" value="ORZ31787.1"/>
    <property type="molecule type" value="Genomic_DNA"/>
</dbReference>
<sequence>MSSPSDFLNALVGGQVAVKLHSGVEYHGRLICLDGYMNIVLEDTQEFVAGNCTNVYGDALVRGNNVLYISKKASAA</sequence>
<dbReference type="GO" id="GO:0003723">
    <property type="term" value="F:RNA binding"/>
    <property type="evidence" value="ECO:0007669"/>
    <property type="project" value="UniProtKB-UniRule"/>
</dbReference>
<dbReference type="PIRSF" id="PIRSF006609">
    <property type="entry name" value="snRNP_SmF"/>
    <property type="match status" value="1"/>
</dbReference>
<evidence type="ECO:0000256" key="13">
    <source>
        <dbReference type="PIRNR" id="PIRNR006609"/>
    </source>
</evidence>
<evidence type="ECO:0000313" key="15">
    <source>
        <dbReference type="EMBL" id="ORZ31787.1"/>
    </source>
</evidence>
<feature type="domain" description="Sm" evidence="14">
    <location>
        <begin position="3"/>
        <end position="75"/>
    </location>
</feature>
<dbReference type="GO" id="GO:0005730">
    <property type="term" value="C:nucleolus"/>
    <property type="evidence" value="ECO:0007669"/>
    <property type="project" value="TreeGrafter"/>
</dbReference>
<evidence type="ECO:0000256" key="9">
    <source>
        <dbReference type="ARBA" id="ARBA00022884"/>
    </source>
</evidence>
<keyword evidence="10 13" id="KW-0508">mRNA splicing</keyword>
<evidence type="ECO:0000256" key="7">
    <source>
        <dbReference type="ARBA" id="ARBA00022694"/>
    </source>
</evidence>
<dbReference type="OrthoDB" id="268799at2759"/>
<dbReference type="InterPro" id="IPR016487">
    <property type="entry name" value="Lsm6/sSmF"/>
</dbReference>
<evidence type="ECO:0000256" key="12">
    <source>
        <dbReference type="ARBA" id="ARBA00023274"/>
    </source>
</evidence>
<reference evidence="15 16" key="1">
    <citation type="submission" date="2016-07" db="EMBL/GenBank/DDBJ databases">
        <title>Pervasive Adenine N6-methylation of Active Genes in Fungi.</title>
        <authorList>
            <consortium name="DOE Joint Genome Institute"/>
            <person name="Mondo S.J."/>
            <person name="Dannebaum R.O."/>
            <person name="Kuo R.C."/>
            <person name="Labutti K."/>
            <person name="Haridas S."/>
            <person name="Kuo A."/>
            <person name="Salamov A."/>
            <person name="Ahrendt S.R."/>
            <person name="Lipzen A."/>
            <person name="Sullivan W."/>
            <person name="Andreopoulos W.B."/>
            <person name="Clum A."/>
            <person name="Lindquist E."/>
            <person name="Daum C."/>
            <person name="Ramamoorthy G.K."/>
            <person name="Gryganskyi A."/>
            <person name="Culley D."/>
            <person name="Magnuson J.K."/>
            <person name="James T.Y."/>
            <person name="O'Malley M.A."/>
            <person name="Stajich J.E."/>
            <person name="Spatafora J.W."/>
            <person name="Visel A."/>
            <person name="Grigoriev I.V."/>
        </authorList>
    </citation>
    <scope>NUCLEOTIDE SEQUENCE [LARGE SCALE GENOMIC DNA]</scope>
    <source>
        <strain evidence="15 16">PL171</strain>
    </source>
</reference>
<dbReference type="FunFam" id="2.30.30.100:FF:000044">
    <property type="entry name" value="Probable U6 snRNA-associated Sm-like protein LSm6"/>
    <property type="match status" value="1"/>
</dbReference>
<evidence type="ECO:0000256" key="5">
    <source>
        <dbReference type="ARBA" id="ARBA00022552"/>
    </source>
</evidence>
<dbReference type="GO" id="GO:0008033">
    <property type="term" value="P:tRNA processing"/>
    <property type="evidence" value="ECO:0007669"/>
    <property type="project" value="UniProtKB-KW"/>
</dbReference>
<comment type="similarity">
    <text evidence="3 13">Belongs to the snRNP Sm proteins family. SmF/LSm6 subfamily.</text>
</comment>
<dbReference type="PANTHER" id="PTHR11021">
    <property type="entry name" value="SMALL NUCLEAR RIBONUCLEOPROTEIN F SNRNP-F"/>
    <property type="match status" value="1"/>
</dbReference>
<dbReference type="STRING" id="765915.A0A1Y2HB17"/>
<evidence type="ECO:0000256" key="3">
    <source>
        <dbReference type="ARBA" id="ARBA00007927"/>
    </source>
</evidence>
<evidence type="ECO:0000256" key="6">
    <source>
        <dbReference type="ARBA" id="ARBA00022664"/>
    </source>
</evidence>
<dbReference type="CDD" id="cd01726">
    <property type="entry name" value="LSm6"/>
    <property type="match status" value="1"/>
</dbReference>
<evidence type="ECO:0000256" key="4">
    <source>
        <dbReference type="ARBA" id="ARBA00022490"/>
    </source>
</evidence>
<dbReference type="PROSITE" id="PS52002">
    <property type="entry name" value="SM"/>
    <property type="match status" value="1"/>
</dbReference>
<dbReference type="Proteomes" id="UP000193411">
    <property type="component" value="Unassembled WGS sequence"/>
</dbReference>
<keyword evidence="11 13" id="KW-0539">Nucleus</keyword>
<dbReference type="Gene3D" id="2.30.30.100">
    <property type="match status" value="1"/>
</dbReference>
<dbReference type="GO" id="GO:0046540">
    <property type="term" value="C:U4/U6 x U5 tri-snRNP complex"/>
    <property type="evidence" value="ECO:0007669"/>
    <property type="project" value="TreeGrafter"/>
</dbReference>
<evidence type="ECO:0000313" key="16">
    <source>
        <dbReference type="Proteomes" id="UP000193411"/>
    </source>
</evidence>
<evidence type="ECO:0000256" key="8">
    <source>
        <dbReference type="ARBA" id="ARBA00022728"/>
    </source>
</evidence>
<dbReference type="SMART" id="SM00651">
    <property type="entry name" value="Sm"/>
    <property type="match status" value="1"/>
</dbReference>
<keyword evidence="8 13" id="KW-0747">Spliceosome</keyword>
<keyword evidence="16" id="KW-1185">Reference proteome</keyword>